<evidence type="ECO:0000256" key="1">
    <source>
        <dbReference type="ARBA" id="ARBA00004123"/>
    </source>
</evidence>
<evidence type="ECO:0000256" key="5">
    <source>
        <dbReference type="ARBA" id="ARBA00023163"/>
    </source>
</evidence>
<comment type="function">
    <text evidence="8">Aux/IAA proteins are short-lived transcriptional factors that function as repressors of early auxin response genes at low auxin concentrations.</text>
</comment>
<reference evidence="10 11" key="1">
    <citation type="journal article" date="2011" name="Nat. Genet.">
        <title>The genome of the mesopolyploid crop species Brassica rapa.</title>
        <authorList>
            <consortium name="Brassica rapa Genome Sequencing Project Consortium"/>
            <person name="Wang X."/>
            <person name="Wang H."/>
            <person name="Wang J."/>
            <person name="Sun R."/>
            <person name="Wu J."/>
            <person name="Liu S."/>
            <person name="Bai Y."/>
            <person name="Mun J.H."/>
            <person name="Bancroft I."/>
            <person name="Cheng F."/>
            <person name="Huang S."/>
            <person name="Li X."/>
            <person name="Hua W."/>
            <person name="Wang J."/>
            <person name="Wang X."/>
            <person name="Freeling M."/>
            <person name="Pires J.C."/>
            <person name="Paterson A.H."/>
            <person name="Chalhoub B."/>
            <person name="Wang B."/>
            <person name="Hayward A."/>
            <person name="Sharpe A.G."/>
            <person name="Park B.S."/>
            <person name="Weisshaar B."/>
            <person name="Liu B."/>
            <person name="Li B."/>
            <person name="Liu B."/>
            <person name="Tong C."/>
            <person name="Song C."/>
            <person name="Duran C."/>
            <person name="Peng C."/>
            <person name="Geng C."/>
            <person name="Koh C."/>
            <person name="Lin C."/>
            <person name="Edwards D."/>
            <person name="Mu D."/>
            <person name="Shen D."/>
            <person name="Soumpourou E."/>
            <person name="Li F."/>
            <person name="Fraser F."/>
            <person name="Conant G."/>
            <person name="Lassalle G."/>
            <person name="King G.J."/>
            <person name="Bonnema G."/>
            <person name="Tang H."/>
            <person name="Wang H."/>
            <person name="Belcram H."/>
            <person name="Zhou H."/>
            <person name="Hirakawa H."/>
            <person name="Abe H."/>
            <person name="Guo H."/>
            <person name="Wang H."/>
            <person name="Jin H."/>
            <person name="Parkin I.A."/>
            <person name="Batley J."/>
            <person name="Kim J.S."/>
            <person name="Just J."/>
            <person name="Li J."/>
            <person name="Xu J."/>
            <person name="Deng J."/>
            <person name="Kim J.A."/>
            <person name="Li J."/>
            <person name="Yu J."/>
            <person name="Meng J."/>
            <person name="Wang J."/>
            <person name="Min J."/>
            <person name="Poulain J."/>
            <person name="Wang J."/>
            <person name="Hatakeyama K."/>
            <person name="Wu K."/>
            <person name="Wang L."/>
            <person name="Fang L."/>
            <person name="Trick M."/>
            <person name="Links M.G."/>
            <person name="Zhao M."/>
            <person name="Jin M."/>
            <person name="Ramchiary N."/>
            <person name="Drou N."/>
            <person name="Berkman P.J."/>
            <person name="Cai Q."/>
            <person name="Huang Q."/>
            <person name="Li R."/>
            <person name="Tabata S."/>
            <person name="Cheng S."/>
            <person name="Zhang S."/>
            <person name="Zhang S."/>
            <person name="Huang S."/>
            <person name="Sato S."/>
            <person name="Sun S."/>
            <person name="Kwon S.J."/>
            <person name="Choi S.R."/>
            <person name="Lee T.H."/>
            <person name="Fan W."/>
            <person name="Zhao X."/>
            <person name="Tan X."/>
            <person name="Xu X."/>
            <person name="Wang Y."/>
            <person name="Qiu Y."/>
            <person name="Yin Y."/>
            <person name="Li Y."/>
            <person name="Du Y."/>
            <person name="Liao Y."/>
            <person name="Lim Y."/>
            <person name="Narusaka Y."/>
            <person name="Wang Y."/>
            <person name="Wang Z."/>
            <person name="Li Z."/>
            <person name="Wang Z."/>
            <person name="Xiong Z."/>
            <person name="Zhang Z."/>
        </authorList>
    </citation>
    <scope>NUCLEOTIDE SEQUENCE [LARGE SCALE GENOMIC DNA]</scope>
    <source>
        <strain evidence="10 11">cv. Chiifu-401-42</strain>
    </source>
</reference>
<keyword evidence="6 8" id="KW-0539">Nucleus</keyword>
<accession>M4DXL1</accession>
<evidence type="ECO:0000313" key="11">
    <source>
        <dbReference type="Proteomes" id="UP000011750"/>
    </source>
</evidence>
<evidence type="ECO:0000256" key="8">
    <source>
        <dbReference type="RuleBase" id="RU004549"/>
    </source>
</evidence>
<evidence type="ECO:0000256" key="4">
    <source>
        <dbReference type="ARBA" id="ARBA00023015"/>
    </source>
</evidence>
<dbReference type="InterPro" id="IPR053793">
    <property type="entry name" value="PB1-like"/>
</dbReference>
<dbReference type="OMA" id="SYIIIYD"/>
<dbReference type="Pfam" id="PF02309">
    <property type="entry name" value="AUX_IAA"/>
    <property type="match status" value="1"/>
</dbReference>
<name>M4DXL1_BRACM</name>
<dbReference type="STRING" id="51351.M4DXL1"/>
<dbReference type="PANTHER" id="PTHR31734">
    <property type="entry name" value="AUXIN-RESPONSIVE PROTEIN IAA17"/>
    <property type="match status" value="1"/>
</dbReference>
<evidence type="ECO:0000256" key="3">
    <source>
        <dbReference type="ARBA" id="ARBA00022491"/>
    </source>
</evidence>
<evidence type="ECO:0000259" key="9">
    <source>
        <dbReference type="PROSITE" id="PS51745"/>
    </source>
</evidence>
<comment type="subunit">
    <text evidence="8">Homodimers and heterodimers.</text>
</comment>
<evidence type="ECO:0000256" key="6">
    <source>
        <dbReference type="ARBA" id="ARBA00023242"/>
    </source>
</evidence>
<dbReference type="PROSITE" id="PS51745">
    <property type="entry name" value="PB1"/>
    <property type="match status" value="1"/>
</dbReference>
<comment type="similarity">
    <text evidence="2 8">Belongs to the Aux/IAA family.</text>
</comment>
<dbReference type="Gene3D" id="3.10.20.90">
    <property type="entry name" value="Phosphatidylinositol 3-kinase Catalytic Subunit, Chain A, domain 1"/>
    <property type="match status" value="1"/>
</dbReference>
<dbReference type="GO" id="GO:0009734">
    <property type="term" value="P:auxin-activated signaling pathway"/>
    <property type="evidence" value="ECO:0007669"/>
    <property type="project" value="UniProtKB-UniRule"/>
</dbReference>
<dbReference type="InParanoid" id="M4DXL1"/>
<evidence type="ECO:0000256" key="7">
    <source>
        <dbReference type="ARBA" id="ARBA00023294"/>
    </source>
</evidence>
<keyword evidence="11" id="KW-1185">Reference proteome</keyword>
<dbReference type="SUPFAM" id="SSF54277">
    <property type="entry name" value="CAD &amp; PB1 domains"/>
    <property type="match status" value="1"/>
</dbReference>
<keyword evidence="5 8" id="KW-0804">Transcription</keyword>
<feature type="domain" description="PB1" evidence="9">
    <location>
        <begin position="1"/>
        <end position="71"/>
    </location>
</feature>
<dbReference type="AlphaFoldDB" id="M4DXL1"/>
<dbReference type="GO" id="GO:0005634">
    <property type="term" value="C:nucleus"/>
    <property type="evidence" value="ECO:0007669"/>
    <property type="project" value="UniProtKB-SubCell"/>
</dbReference>
<proteinExistence type="inferred from homology"/>
<evidence type="ECO:0000256" key="2">
    <source>
        <dbReference type="ARBA" id="ARBA00006728"/>
    </source>
</evidence>
<dbReference type="PANTHER" id="PTHR31734:SF149">
    <property type="entry name" value="AUXIN-RESPONSIVE PROTEIN"/>
    <property type="match status" value="1"/>
</dbReference>
<dbReference type="InterPro" id="IPR033389">
    <property type="entry name" value="AUX/IAA_dom"/>
</dbReference>
<dbReference type="Proteomes" id="UP000011750">
    <property type="component" value="Chromosome A01"/>
</dbReference>
<dbReference type="InterPro" id="IPR003311">
    <property type="entry name" value="AUX_IAA"/>
</dbReference>
<dbReference type="EnsemblPlants" id="Bra021257.1">
    <property type="protein sequence ID" value="Bra021257.1-P"/>
    <property type="gene ID" value="Bra021257"/>
</dbReference>
<reference evidence="10" key="3">
    <citation type="submission" date="2023-03" db="UniProtKB">
        <authorList>
            <consortium name="EnsemblPlants"/>
        </authorList>
    </citation>
    <scope>IDENTIFICATION</scope>
    <source>
        <strain evidence="10">cv. Chiifu-401-42</strain>
    </source>
</reference>
<keyword evidence="4 8" id="KW-0805">Transcription regulation</keyword>
<reference evidence="10 11" key="2">
    <citation type="journal article" date="2018" name="Hortic Res">
        <title>Improved Brassica rapa reference genome by single-molecule sequencing and chromosome conformation capture technologies.</title>
        <authorList>
            <person name="Zhang L."/>
            <person name="Cai X."/>
            <person name="Wu J."/>
            <person name="Liu M."/>
            <person name="Grob S."/>
            <person name="Cheng F."/>
            <person name="Liang J."/>
            <person name="Cai C."/>
            <person name="Liu Z."/>
            <person name="Liu B."/>
            <person name="Wang F."/>
            <person name="Li S."/>
            <person name="Liu F."/>
            <person name="Li X."/>
            <person name="Cheng L."/>
            <person name="Yang W."/>
            <person name="Li M.H."/>
            <person name="Grossniklaus U."/>
            <person name="Zheng H."/>
            <person name="Wang X."/>
        </authorList>
    </citation>
    <scope>NUCLEOTIDE SEQUENCE [LARGE SCALE GENOMIC DNA]</scope>
    <source>
        <strain evidence="10 11">cv. Chiifu-401-42</strain>
    </source>
</reference>
<organism evidence="10 11">
    <name type="scientific">Brassica campestris</name>
    <name type="common">Field mustard</name>
    <dbReference type="NCBI Taxonomy" id="3711"/>
    <lineage>
        <taxon>Eukaryota</taxon>
        <taxon>Viridiplantae</taxon>
        <taxon>Streptophyta</taxon>
        <taxon>Embryophyta</taxon>
        <taxon>Tracheophyta</taxon>
        <taxon>Spermatophyta</taxon>
        <taxon>Magnoliopsida</taxon>
        <taxon>eudicotyledons</taxon>
        <taxon>Gunneridae</taxon>
        <taxon>Pentapetalae</taxon>
        <taxon>rosids</taxon>
        <taxon>malvids</taxon>
        <taxon>Brassicales</taxon>
        <taxon>Brassicaceae</taxon>
        <taxon>Brassiceae</taxon>
        <taxon>Brassica</taxon>
    </lineage>
</organism>
<comment type="subcellular location">
    <subcellularLocation>
        <location evidence="1 8">Nucleus</location>
    </subcellularLocation>
</comment>
<keyword evidence="7 8" id="KW-0927">Auxin signaling pathway</keyword>
<keyword evidence="3 8" id="KW-0678">Repressor</keyword>
<sequence>MEGVPIGRNLENLSHMFDTYFSYIIIYDNRDRKQHVLTHQEKDGDWMMVGDIPWDMFLKTVRRLRITRLERC</sequence>
<dbReference type="Gramene" id="Bra021257.1">
    <property type="protein sequence ID" value="Bra021257.1-P"/>
    <property type="gene ID" value="Bra021257"/>
</dbReference>
<protein>
    <recommendedName>
        <fullName evidence="8">Auxin-responsive protein</fullName>
    </recommendedName>
</protein>
<dbReference type="GO" id="GO:0006355">
    <property type="term" value="P:regulation of DNA-templated transcription"/>
    <property type="evidence" value="ECO:0007669"/>
    <property type="project" value="InterPro"/>
</dbReference>
<evidence type="ECO:0000313" key="10">
    <source>
        <dbReference type="EnsemblPlants" id="Bra021257.1-P"/>
    </source>
</evidence>
<dbReference type="HOGENOM" id="CLU_049393_5_2_1"/>